<reference evidence="2 3" key="1">
    <citation type="submission" date="2022-09" db="EMBL/GenBank/DDBJ databases">
        <title>Genome sequencing of Flavivirga sp. MEBiC05379.</title>
        <authorList>
            <person name="Oh H.-M."/>
            <person name="Kwon K.K."/>
            <person name="Park M.J."/>
            <person name="Yang S.-H."/>
        </authorList>
    </citation>
    <scope>NUCLEOTIDE SEQUENCE [LARGE SCALE GENOMIC DNA]</scope>
    <source>
        <strain evidence="2 3">MEBiC05379</strain>
    </source>
</reference>
<keyword evidence="3" id="KW-1185">Reference proteome</keyword>
<evidence type="ECO:0000313" key="3">
    <source>
        <dbReference type="Proteomes" id="UP001337305"/>
    </source>
</evidence>
<dbReference type="Proteomes" id="UP001337305">
    <property type="component" value="Unassembled WGS sequence"/>
</dbReference>
<name>A0ABU7XP94_9FLAO</name>
<evidence type="ECO:0000256" key="1">
    <source>
        <dbReference type="SAM" id="SignalP"/>
    </source>
</evidence>
<dbReference type="Gene3D" id="1.25.40.390">
    <property type="match status" value="1"/>
</dbReference>
<dbReference type="PROSITE" id="PS51257">
    <property type="entry name" value="PROKAR_LIPOPROTEIN"/>
    <property type="match status" value="1"/>
</dbReference>
<proteinExistence type="predicted"/>
<dbReference type="RefSeq" id="WP_303304685.1">
    <property type="nucleotide sequence ID" value="NZ_JAODOP010000004.1"/>
</dbReference>
<dbReference type="InterPro" id="IPR041662">
    <property type="entry name" value="SusD-like_2"/>
</dbReference>
<keyword evidence="2" id="KW-0449">Lipoprotein</keyword>
<gene>
    <name evidence="2" type="ORF">N1F79_04130</name>
</gene>
<feature type="chain" id="PRO_5045058354" evidence="1">
    <location>
        <begin position="26"/>
        <end position="487"/>
    </location>
</feature>
<feature type="signal peptide" evidence="1">
    <location>
        <begin position="1"/>
        <end position="25"/>
    </location>
</feature>
<evidence type="ECO:0000313" key="2">
    <source>
        <dbReference type="EMBL" id="MEF3832304.1"/>
    </source>
</evidence>
<accession>A0ABU7XP94</accession>
<keyword evidence="1" id="KW-0732">Signal</keyword>
<dbReference type="SUPFAM" id="SSF48452">
    <property type="entry name" value="TPR-like"/>
    <property type="match status" value="1"/>
</dbReference>
<dbReference type="EMBL" id="JAODOP010000004">
    <property type="protein sequence ID" value="MEF3832304.1"/>
    <property type="molecule type" value="Genomic_DNA"/>
</dbReference>
<dbReference type="InterPro" id="IPR011990">
    <property type="entry name" value="TPR-like_helical_dom_sf"/>
</dbReference>
<protein>
    <submittedName>
        <fullName evidence="2">SusD/RagB family nutrient-binding outer membrane lipoprotein</fullName>
    </submittedName>
</protein>
<dbReference type="Pfam" id="PF12771">
    <property type="entry name" value="SusD-like_2"/>
    <property type="match status" value="1"/>
</dbReference>
<sequence>MKIKNIKKLSIIFTLLFTFSCSDFNDINVNDITPTSIPLGNLIPNIVIQPTLEHTIFAVDVTNKLIQYTTRFEDAEGDKYNTAALEPMWNDTYAALRNLNFLLEGKEGNENYEGIALVIKSWLFYNLTNLYGDVPYSEAGNASSGQNLPKYDSQESIYEGLIADLERANTLIGNGTVALTGDIIYDGDLLKWKKFANSLKIRVLMSRSSKVDPSVKLQEMIDNPAQFPIFEAFGDQPAYKYLTDQYVVSKHEGWVGVTAITTPFINLLKDTNDERIKTIAAPVPNTTNTFEGAEPAGTDAFDVNAISVQSALIWDSHEFPIVQTVWMMHSELLFLLAEAAEKGYITGGTTVAENYYKDGIKSSYNYQKWMGDQAVAAALVGMEPMANFNDSYFSDPQVTYTGSRDEKLEKIGKQMWISSLNHIEIYFYQRRTGYPVITPGPTTVNNNKIPVRFNYPNNEKIFNTTAYNNAVSAMGGDDINTKMWIIK</sequence>
<comment type="caution">
    <text evidence="2">The sequence shown here is derived from an EMBL/GenBank/DDBJ whole genome shotgun (WGS) entry which is preliminary data.</text>
</comment>
<organism evidence="2 3">
    <name type="scientific">Flavivirga spongiicola</name>
    <dbReference type="NCBI Taxonomy" id="421621"/>
    <lineage>
        <taxon>Bacteria</taxon>
        <taxon>Pseudomonadati</taxon>
        <taxon>Bacteroidota</taxon>
        <taxon>Flavobacteriia</taxon>
        <taxon>Flavobacteriales</taxon>
        <taxon>Flavobacteriaceae</taxon>
        <taxon>Flavivirga</taxon>
    </lineage>
</organism>